<feature type="transmembrane region" description="Helical" evidence="7">
    <location>
        <begin position="151"/>
        <end position="173"/>
    </location>
</feature>
<feature type="transmembrane region" description="Helical" evidence="7">
    <location>
        <begin position="185"/>
        <end position="202"/>
    </location>
</feature>
<reference evidence="9 10" key="1">
    <citation type="journal article" date="2014" name="BMC Genomics">
        <title>Comparison of environmental and isolate Sulfobacillus genomes reveals diverse carbon, sulfur, nitrogen, and hydrogen metabolisms.</title>
        <authorList>
            <person name="Justice N.B."/>
            <person name="Norman A."/>
            <person name="Brown C.T."/>
            <person name="Singh A."/>
            <person name="Thomas B.C."/>
            <person name="Banfield J.F."/>
        </authorList>
    </citation>
    <scope>NUCLEOTIDE SEQUENCE [LARGE SCALE GENOMIC DNA]</scope>
    <source>
        <strain evidence="9">AMDSBA5</strain>
    </source>
</reference>
<comment type="subcellular location">
    <subcellularLocation>
        <location evidence="1">Cell membrane</location>
        <topology evidence="1">Multi-pass membrane protein</topology>
    </subcellularLocation>
</comment>
<feature type="transmembrane region" description="Helical" evidence="7">
    <location>
        <begin position="369"/>
        <end position="389"/>
    </location>
</feature>
<dbReference type="InterPro" id="IPR011701">
    <property type="entry name" value="MFS"/>
</dbReference>
<keyword evidence="4 7" id="KW-0812">Transmembrane</keyword>
<dbReference type="PANTHER" id="PTHR23501:SF191">
    <property type="entry name" value="VACUOLAR BASIC AMINO ACID TRANSPORTER 4"/>
    <property type="match status" value="1"/>
</dbReference>
<feature type="transmembrane region" description="Helical" evidence="7">
    <location>
        <begin position="343"/>
        <end position="363"/>
    </location>
</feature>
<dbReference type="AlphaFoldDB" id="A0A2T2WU88"/>
<evidence type="ECO:0000313" key="10">
    <source>
        <dbReference type="Proteomes" id="UP000242705"/>
    </source>
</evidence>
<feature type="transmembrane region" description="Helical" evidence="7">
    <location>
        <begin position="93"/>
        <end position="112"/>
    </location>
</feature>
<sequence>MSAFYVKVKLRKEGSGLPNTASRSKVWIVIAILLAMFLSALDMTIVGTAMPSIINDLHGVAIYGWVFSAYLLTSTTPVPIYSKLADMYGRKTVFLAGTFIFTLGSVLSGLSQSMPELILFRALQGLGAAGVLPVALTIVGDLFTLEQRAKVQGLFSAVWGLSAIIGPLIGAWIVENASWRWVFEINLPVGIVAMIILITTFHETVEKKVHKLDTLGTILLTIGVTGFLIGLMQTSWHLPLRLVFMGLGVLITWSFLRVERSAQEPILPLPLFRQPFVFFSTGVNLFAGMLLFGLISFVPLFVQSVEFGTASAAGRAITPMLVGWPIAAMASSRLIVRSGYRPVAVIGGLLLVAGSVFMAITAIPQKFVVLASTLVIGTGLGLSLTSLLIGLQSQVPWDLRGVVTGSTQFFRTIGGSIGVALMGTLINLPKSQHLTANQATQLLLNPAKRHTLSPSVKALARHLTALGLHHAFEMALGFALLTFLSTWLLPRQSKDTKQSQVSSSSALQQDA</sequence>
<protein>
    <submittedName>
        <fullName evidence="9">MFS transporter</fullName>
    </submittedName>
</protein>
<dbReference type="PROSITE" id="PS50850">
    <property type="entry name" value="MFS"/>
    <property type="match status" value="1"/>
</dbReference>
<dbReference type="GO" id="GO:0005886">
    <property type="term" value="C:plasma membrane"/>
    <property type="evidence" value="ECO:0007669"/>
    <property type="project" value="UniProtKB-SubCell"/>
</dbReference>
<dbReference type="CDD" id="cd17502">
    <property type="entry name" value="MFS_Azr1_MDR_like"/>
    <property type="match status" value="1"/>
</dbReference>
<organism evidence="9 10">
    <name type="scientific">Sulfobacillus thermosulfidooxidans</name>
    <dbReference type="NCBI Taxonomy" id="28034"/>
    <lineage>
        <taxon>Bacteria</taxon>
        <taxon>Bacillati</taxon>
        <taxon>Bacillota</taxon>
        <taxon>Clostridia</taxon>
        <taxon>Eubacteriales</taxon>
        <taxon>Clostridiales Family XVII. Incertae Sedis</taxon>
        <taxon>Sulfobacillus</taxon>
    </lineage>
</organism>
<feature type="transmembrane region" description="Helical" evidence="7">
    <location>
        <begin position="214"/>
        <end position="232"/>
    </location>
</feature>
<feature type="transmembrane region" description="Helical" evidence="7">
    <location>
        <begin position="409"/>
        <end position="428"/>
    </location>
</feature>
<keyword evidence="3" id="KW-1003">Cell membrane</keyword>
<dbReference type="PANTHER" id="PTHR23501">
    <property type="entry name" value="MAJOR FACILITATOR SUPERFAMILY"/>
    <property type="match status" value="1"/>
</dbReference>
<evidence type="ECO:0000256" key="5">
    <source>
        <dbReference type="ARBA" id="ARBA00022989"/>
    </source>
</evidence>
<feature type="transmembrane region" description="Helical" evidence="7">
    <location>
        <begin position="317"/>
        <end position="336"/>
    </location>
</feature>
<feature type="transmembrane region" description="Helical" evidence="7">
    <location>
        <begin position="471"/>
        <end position="489"/>
    </location>
</feature>
<evidence type="ECO:0000313" key="9">
    <source>
        <dbReference type="EMBL" id="PSR25795.1"/>
    </source>
</evidence>
<evidence type="ECO:0000256" key="4">
    <source>
        <dbReference type="ARBA" id="ARBA00022692"/>
    </source>
</evidence>
<accession>A0A2T2WU88</accession>
<gene>
    <name evidence="9" type="ORF">C7B47_11300</name>
</gene>
<comment type="caution">
    <text evidence="9">The sequence shown here is derived from an EMBL/GenBank/DDBJ whole genome shotgun (WGS) entry which is preliminary data.</text>
</comment>
<name>A0A2T2WU88_SULTH</name>
<dbReference type="Pfam" id="PF07690">
    <property type="entry name" value="MFS_1"/>
    <property type="match status" value="1"/>
</dbReference>
<feature type="domain" description="Major facilitator superfamily (MFS) profile" evidence="8">
    <location>
        <begin position="28"/>
        <end position="494"/>
    </location>
</feature>
<feature type="transmembrane region" description="Helical" evidence="7">
    <location>
        <begin position="26"/>
        <end position="50"/>
    </location>
</feature>
<dbReference type="InterPro" id="IPR036259">
    <property type="entry name" value="MFS_trans_sf"/>
</dbReference>
<evidence type="ECO:0000256" key="6">
    <source>
        <dbReference type="ARBA" id="ARBA00023136"/>
    </source>
</evidence>
<dbReference type="EMBL" id="PXYX01000025">
    <property type="protein sequence ID" value="PSR25795.1"/>
    <property type="molecule type" value="Genomic_DNA"/>
</dbReference>
<dbReference type="SUPFAM" id="SSF103473">
    <property type="entry name" value="MFS general substrate transporter"/>
    <property type="match status" value="1"/>
</dbReference>
<feature type="transmembrane region" description="Helical" evidence="7">
    <location>
        <begin position="62"/>
        <end position="81"/>
    </location>
</feature>
<dbReference type="FunFam" id="1.20.1720.10:FF:000004">
    <property type="entry name" value="EmrB/QacA family drug resistance transporter"/>
    <property type="match status" value="1"/>
</dbReference>
<proteinExistence type="predicted"/>
<keyword evidence="6 7" id="KW-0472">Membrane</keyword>
<dbReference type="InterPro" id="IPR020846">
    <property type="entry name" value="MFS_dom"/>
</dbReference>
<feature type="transmembrane region" description="Helical" evidence="7">
    <location>
        <begin position="276"/>
        <end position="297"/>
    </location>
</feature>
<dbReference type="GO" id="GO:0022857">
    <property type="term" value="F:transmembrane transporter activity"/>
    <property type="evidence" value="ECO:0007669"/>
    <property type="project" value="InterPro"/>
</dbReference>
<evidence type="ECO:0000256" key="7">
    <source>
        <dbReference type="SAM" id="Phobius"/>
    </source>
</evidence>
<evidence type="ECO:0000256" key="2">
    <source>
        <dbReference type="ARBA" id="ARBA00022448"/>
    </source>
</evidence>
<keyword evidence="2" id="KW-0813">Transport</keyword>
<feature type="transmembrane region" description="Helical" evidence="7">
    <location>
        <begin position="238"/>
        <end position="256"/>
    </location>
</feature>
<dbReference type="Proteomes" id="UP000242705">
    <property type="component" value="Unassembled WGS sequence"/>
</dbReference>
<evidence type="ECO:0000259" key="8">
    <source>
        <dbReference type="PROSITE" id="PS50850"/>
    </source>
</evidence>
<keyword evidence="5 7" id="KW-1133">Transmembrane helix</keyword>
<evidence type="ECO:0000256" key="3">
    <source>
        <dbReference type="ARBA" id="ARBA00022475"/>
    </source>
</evidence>
<evidence type="ECO:0000256" key="1">
    <source>
        <dbReference type="ARBA" id="ARBA00004651"/>
    </source>
</evidence>
<dbReference type="Gene3D" id="1.20.1720.10">
    <property type="entry name" value="Multidrug resistance protein D"/>
    <property type="match status" value="1"/>
</dbReference>
<dbReference type="PRINTS" id="PR01036">
    <property type="entry name" value="TCRTETB"/>
</dbReference>
<dbReference type="Gene3D" id="1.20.1250.20">
    <property type="entry name" value="MFS general substrate transporter like domains"/>
    <property type="match status" value="1"/>
</dbReference>
<feature type="transmembrane region" description="Helical" evidence="7">
    <location>
        <begin position="118"/>
        <end position="139"/>
    </location>
</feature>